<dbReference type="Gene3D" id="1.20.1640.10">
    <property type="entry name" value="Multidrug efflux transporter AcrB transmembrane domain"/>
    <property type="match status" value="2"/>
</dbReference>
<comment type="caution">
    <text evidence="8">The sequence shown here is derived from an EMBL/GenBank/DDBJ whole genome shotgun (WGS) entry which is preliminary data.</text>
</comment>
<dbReference type="GO" id="GO:0005886">
    <property type="term" value="C:plasma membrane"/>
    <property type="evidence" value="ECO:0007669"/>
    <property type="project" value="UniProtKB-SubCell"/>
</dbReference>
<evidence type="ECO:0000256" key="6">
    <source>
        <dbReference type="SAM" id="Phobius"/>
    </source>
</evidence>
<dbReference type="Pfam" id="PF03176">
    <property type="entry name" value="MMPL"/>
    <property type="match status" value="2"/>
</dbReference>
<evidence type="ECO:0000256" key="3">
    <source>
        <dbReference type="ARBA" id="ARBA00022692"/>
    </source>
</evidence>
<feature type="transmembrane region" description="Helical" evidence="6">
    <location>
        <begin position="686"/>
        <end position="707"/>
    </location>
</feature>
<dbReference type="InterPro" id="IPR050545">
    <property type="entry name" value="Mycobact_MmpL"/>
</dbReference>
<comment type="subcellular location">
    <subcellularLocation>
        <location evidence="1">Cell membrane</location>
        <topology evidence="1">Multi-pass membrane protein</topology>
    </subcellularLocation>
</comment>
<dbReference type="InterPro" id="IPR000731">
    <property type="entry name" value="SSD"/>
</dbReference>
<keyword evidence="4 6" id="KW-1133">Transmembrane helix</keyword>
<keyword evidence="9" id="KW-1185">Reference proteome</keyword>
<dbReference type="Proteomes" id="UP000628840">
    <property type="component" value="Unassembled WGS sequence"/>
</dbReference>
<evidence type="ECO:0000259" key="7">
    <source>
        <dbReference type="PROSITE" id="PS50156"/>
    </source>
</evidence>
<dbReference type="OrthoDB" id="42357at2157"/>
<sequence length="822" mass="88114">MASYEDVIERIDHLVGERPGTVIIAFLLVTALLTAGLGNVSTESGTSQFTSGSPAQEALNDVDRVFGQSFSEDVASTQLIQRDQNVLAKPALLRLLRAEEELASRESLRVQSASSVADTVALLIDPQADTYAEKIDAVEGATPAQIDAAVRRAAESPGFASSLSDDFNSQAASASATVAVVTHQVPGAGGSSAGTSGGSSPVSTIQQRVETTLDRQGARDITVFGSGILSAEFANVIMDSLLIVVPAAALLILVFLVFSYRDPFDLLLGVVSLVMAIIWTFGFMGVAGIPFSQMLIAVPPLLLAVGIDFGIHAVNRYREERTEGHGVVESMEIATDQLLVAFFIVTGTTVLGFLANLTSSLGPIRDFGVVAAIGITFTVLIFGIFLPAAKVYTDLWRERNGIRQFGTQPLGGEGSLTGKFLGYPVLIARKAPYVFLIVMVLSTTVVAGYGTGVSTSFNQEDFLPPEDTPAWLDDLPEPFAPHEYQVTGTLNYLEDNFNSIGGSSVTMYVRGPLRQDYALESMHHAAYDPPGSFITEDDSRYADTQSIVGVIDSYADQNAEFRALVARNDIDDDGVPDDNLGLIYDRLLDSPYHDQARQYISHDQRGAKVVYSAESSATQAEVVADAEVVEDRYRLTATATGQAVVFEYITDSILDSALTSLAVALLLTALFLLFCYWLFERRPTLGLVNLFPIVLTVAFIAATMRYFDIPLNALTATILSISIGLGVDYSAHIVHRFGDEYRKRDLYDAIEVAVRGTGGSLTGSMLTTVTGIGVLVLAITPILGQFGAVTGLSILLSYLMSVIVTPSAMAVWGHAVERYEAT</sequence>
<feature type="transmembrane region" description="Helical" evidence="6">
    <location>
        <begin position="713"/>
        <end position="734"/>
    </location>
</feature>
<feature type="transmembrane region" description="Helical" evidence="6">
    <location>
        <begin position="240"/>
        <end position="259"/>
    </location>
</feature>
<dbReference type="AlphaFoldDB" id="A0A830FDL7"/>
<gene>
    <name evidence="8" type="ORF">GCM10009037_28420</name>
</gene>
<reference evidence="8 9" key="1">
    <citation type="journal article" date="2019" name="Int. J. Syst. Evol. Microbiol.">
        <title>The Global Catalogue of Microorganisms (GCM) 10K type strain sequencing project: providing services to taxonomists for standard genome sequencing and annotation.</title>
        <authorList>
            <consortium name="The Broad Institute Genomics Platform"/>
            <consortium name="The Broad Institute Genome Sequencing Center for Infectious Disease"/>
            <person name="Wu L."/>
            <person name="Ma J."/>
        </authorList>
    </citation>
    <scope>NUCLEOTIDE SEQUENCE [LARGE SCALE GENOMIC DNA]</scope>
    <source>
        <strain evidence="8 9">JCM 19585</strain>
    </source>
</reference>
<feature type="transmembrane region" description="Helical" evidence="6">
    <location>
        <begin position="367"/>
        <end position="389"/>
    </location>
</feature>
<feature type="transmembrane region" description="Helical" evidence="6">
    <location>
        <begin position="433"/>
        <end position="452"/>
    </location>
</feature>
<dbReference type="PANTHER" id="PTHR33406:SF13">
    <property type="entry name" value="MEMBRANE PROTEIN YDFJ"/>
    <property type="match status" value="1"/>
</dbReference>
<feature type="domain" description="SSD" evidence="7">
    <location>
        <begin position="267"/>
        <end position="392"/>
    </location>
</feature>
<dbReference type="PROSITE" id="PS50156">
    <property type="entry name" value="SSD"/>
    <property type="match status" value="2"/>
</dbReference>
<dbReference type="RefSeq" id="WP_188884346.1">
    <property type="nucleotide sequence ID" value="NZ_BMPF01000006.1"/>
</dbReference>
<keyword evidence="2" id="KW-1003">Cell membrane</keyword>
<name>A0A830FDL7_9EURY</name>
<evidence type="ECO:0000256" key="4">
    <source>
        <dbReference type="ARBA" id="ARBA00022989"/>
    </source>
</evidence>
<keyword evidence="3 6" id="KW-0812">Transmembrane</keyword>
<accession>A0A830FDL7</accession>
<feature type="domain" description="SSD" evidence="7">
    <location>
        <begin position="651"/>
        <end position="811"/>
    </location>
</feature>
<feature type="transmembrane region" description="Helical" evidence="6">
    <location>
        <begin position="338"/>
        <end position="355"/>
    </location>
</feature>
<dbReference type="PANTHER" id="PTHR33406">
    <property type="entry name" value="MEMBRANE PROTEIN MJ1562-RELATED"/>
    <property type="match status" value="1"/>
</dbReference>
<organism evidence="8 9">
    <name type="scientific">Halarchaeum grantii</name>
    <dbReference type="NCBI Taxonomy" id="1193105"/>
    <lineage>
        <taxon>Archaea</taxon>
        <taxon>Methanobacteriati</taxon>
        <taxon>Methanobacteriota</taxon>
        <taxon>Stenosarchaea group</taxon>
        <taxon>Halobacteria</taxon>
        <taxon>Halobacteriales</taxon>
        <taxon>Halobacteriaceae</taxon>
    </lineage>
</organism>
<protein>
    <recommendedName>
        <fullName evidence="7">SSD domain-containing protein</fullName>
    </recommendedName>
</protein>
<evidence type="ECO:0000256" key="1">
    <source>
        <dbReference type="ARBA" id="ARBA00004651"/>
    </source>
</evidence>
<evidence type="ECO:0000256" key="5">
    <source>
        <dbReference type="ARBA" id="ARBA00023136"/>
    </source>
</evidence>
<evidence type="ECO:0000313" key="8">
    <source>
        <dbReference type="EMBL" id="GGL43272.1"/>
    </source>
</evidence>
<dbReference type="EMBL" id="BMPF01000006">
    <property type="protein sequence ID" value="GGL43272.1"/>
    <property type="molecule type" value="Genomic_DNA"/>
</dbReference>
<keyword evidence="5 6" id="KW-0472">Membrane</keyword>
<feature type="transmembrane region" description="Helical" evidence="6">
    <location>
        <begin position="295"/>
        <end position="317"/>
    </location>
</feature>
<evidence type="ECO:0000313" key="9">
    <source>
        <dbReference type="Proteomes" id="UP000628840"/>
    </source>
</evidence>
<dbReference type="InterPro" id="IPR004869">
    <property type="entry name" value="MMPL_dom"/>
</dbReference>
<feature type="transmembrane region" description="Helical" evidence="6">
    <location>
        <begin position="792"/>
        <end position="812"/>
    </location>
</feature>
<proteinExistence type="predicted"/>
<feature type="transmembrane region" description="Helical" evidence="6">
    <location>
        <begin position="266"/>
        <end position="289"/>
    </location>
</feature>
<feature type="transmembrane region" description="Helical" evidence="6">
    <location>
        <begin position="21"/>
        <end position="40"/>
    </location>
</feature>
<evidence type="ECO:0000256" key="2">
    <source>
        <dbReference type="ARBA" id="ARBA00022475"/>
    </source>
</evidence>
<feature type="transmembrane region" description="Helical" evidence="6">
    <location>
        <begin position="765"/>
        <end position="786"/>
    </location>
</feature>
<dbReference type="SUPFAM" id="SSF82866">
    <property type="entry name" value="Multidrug efflux transporter AcrB transmembrane domain"/>
    <property type="match status" value="2"/>
</dbReference>
<feature type="transmembrane region" description="Helical" evidence="6">
    <location>
        <begin position="657"/>
        <end position="679"/>
    </location>
</feature>